<dbReference type="EMBL" id="JAMKFE010000015">
    <property type="protein sequence ID" value="MCM5681994.1"/>
    <property type="molecule type" value="Genomic_DNA"/>
</dbReference>
<evidence type="ECO:0000313" key="1">
    <source>
        <dbReference type="EMBL" id="MCM5681994.1"/>
    </source>
</evidence>
<organism evidence="1 2">
    <name type="scientific">Caldimonas mangrovi</name>
    <dbReference type="NCBI Taxonomy" id="2944811"/>
    <lineage>
        <taxon>Bacteria</taxon>
        <taxon>Pseudomonadati</taxon>
        <taxon>Pseudomonadota</taxon>
        <taxon>Betaproteobacteria</taxon>
        <taxon>Burkholderiales</taxon>
        <taxon>Sphaerotilaceae</taxon>
        <taxon>Caldimonas</taxon>
    </lineage>
</organism>
<proteinExistence type="predicted"/>
<accession>A0ABT0YUL3</accession>
<reference evidence="1" key="1">
    <citation type="submission" date="2022-05" db="EMBL/GenBank/DDBJ databases">
        <title>Schlegelella sp. nov., isolated from mangrove soil.</title>
        <authorList>
            <person name="Liu Y."/>
            <person name="Ge X."/>
            <person name="Liu W."/>
        </authorList>
    </citation>
    <scope>NUCLEOTIDE SEQUENCE</scope>
    <source>
        <strain evidence="1">S2-27</strain>
    </source>
</reference>
<protein>
    <submittedName>
        <fullName evidence="1">Uncharacterized protein</fullName>
    </submittedName>
</protein>
<sequence>MTEVHIVVKAELTEIAAGVGKLAPLLAALHDSQRVDGPAQAERQAGIGQGLLDAYGAAGFEFRLTADEDLYGSHRREPWRFPGELVAALRTLTLAERPVSAALPAGRHGQLVLTLEAADDYPDAIGRFYAELLAFCGCRHSRYGLECDEWDCSY</sequence>
<dbReference type="Proteomes" id="UP001165541">
    <property type="component" value="Unassembled WGS sequence"/>
</dbReference>
<evidence type="ECO:0000313" key="2">
    <source>
        <dbReference type="Proteomes" id="UP001165541"/>
    </source>
</evidence>
<keyword evidence="2" id="KW-1185">Reference proteome</keyword>
<comment type="caution">
    <text evidence="1">The sequence shown here is derived from an EMBL/GenBank/DDBJ whole genome shotgun (WGS) entry which is preliminary data.</text>
</comment>
<gene>
    <name evidence="1" type="ORF">M8A51_20900</name>
</gene>
<name>A0ABT0YUL3_9BURK</name>
<dbReference type="RefSeq" id="WP_251780470.1">
    <property type="nucleotide sequence ID" value="NZ_JAMKFE010000015.1"/>
</dbReference>